<feature type="domain" description="UvrD-like helicase C-terminal" evidence="18">
    <location>
        <begin position="358"/>
        <end position="684"/>
    </location>
</feature>
<dbReference type="InterPro" id="IPR013986">
    <property type="entry name" value="DExx_box_DNA_helicase_dom_sf"/>
</dbReference>
<keyword evidence="10" id="KW-0234">DNA repair</keyword>
<dbReference type="RefSeq" id="WP_158032372.1">
    <property type="nucleotide sequence ID" value="NZ_ML708610.1"/>
</dbReference>
<evidence type="ECO:0000256" key="5">
    <source>
        <dbReference type="ARBA" id="ARBA00022801"/>
    </source>
</evidence>
<dbReference type="Gene3D" id="3.90.320.10">
    <property type="match status" value="1"/>
</dbReference>
<dbReference type="InterPro" id="IPR011604">
    <property type="entry name" value="PDDEXK-like_dom_sf"/>
</dbReference>
<dbReference type="OrthoDB" id="5240387at2"/>
<evidence type="ECO:0000256" key="10">
    <source>
        <dbReference type="ARBA" id="ARBA00023204"/>
    </source>
</evidence>
<evidence type="ECO:0000256" key="1">
    <source>
        <dbReference type="ARBA" id="ARBA00009922"/>
    </source>
</evidence>
<comment type="catalytic activity">
    <reaction evidence="12">
        <text>Couples ATP hydrolysis with the unwinding of duplex DNA by translocating in the 3'-5' direction.</text>
        <dbReference type="EC" id="5.6.2.4"/>
    </reaction>
</comment>
<accession>A0A5J5L0U4</accession>
<dbReference type="GO" id="GO:0005524">
    <property type="term" value="F:ATP binding"/>
    <property type="evidence" value="ECO:0007669"/>
    <property type="project" value="UniProtKB-UniRule"/>
</dbReference>
<dbReference type="EMBL" id="SZWF01000001">
    <property type="protein sequence ID" value="KAA9395564.1"/>
    <property type="molecule type" value="Genomic_DNA"/>
</dbReference>
<evidence type="ECO:0000256" key="3">
    <source>
        <dbReference type="ARBA" id="ARBA00022741"/>
    </source>
</evidence>
<dbReference type="PANTHER" id="PTHR11070">
    <property type="entry name" value="UVRD / RECB / PCRA DNA HELICASE FAMILY MEMBER"/>
    <property type="match status" value="1"/>
</dbReference>
<evidence type="ECO:0000256" key="6">
    <source>
        <dbReference type="ARBA" id="ARBA00022806"/>
    </source>
</evidence>
<dbReference type="GO" id="GO:0000725">
    <property type="term" value="P:recombinational repair"/>
    <property type="evidence" value="ECO:0007669"/>
    <property type="project" value="TreeGrafter"/>
</dbReference>
<evidence type="ECO:0000256" key="12">
    <source>
        <dbReference type="ARBA" id="ARBA00034617"/>
    </source>
</evidence>
<comment type="catalytic activity">
    <reaction evidence="14">
        <text>ATP + H2O = ADP + phosphate + H(+)</text>
        <dbReference type="Rhea" id="RHEA:13065"/>
        <dbReference type="ChEBI" id="CHEBI:15377"/>
        <dbReference type="ChEBI" id="CHEBI:15378"/>
        <dbReference type="ChEBI" id="CHEBI:30616"/>
        <dbReference type="ChEBI" id="CHEBI:43474"/>
        <dbReference type="ChEBI" id="CHEBI:456216"/>
        <dbReference type="EC" id="5.6.2.4"/>
    </reaction>
</comment>
<keyword evidence="4" id="KW-0227">DNA damage</keyword>
<evidence type="ECO:0000259" key="18">
    <source>
        <dbReference type="PROSITE" id="PS51217"/>
    </source>
</evidence>
<keyword evidence="5 15" id="KW-0378">Hydrolase</keyword>
<dbReference type="InterPro" id="IPR000212">
    <property type="entry name" value="DNA_helicase_UvrD/REP"/>
</dbReference>
<dbReference type="AlphaFoldDB" id="A0A5J5L0U4"/>
<keyword evidence="2" id="KW-0540">Nuclease</keyword>
<dbReference type="InterPro" id="IPR038726">
    <property type="entry name" value="PDDEXK_AddAB-type"/>
</dbReference>
<dbReference type="Gene3D" id="1.10.486.10">
    <property type="entry name" value="PCRA, domain 4"/>
    <property type="match status" value="1"/>
</dbReference>
<evidence type="ECO:0000259" key="17">
    <source>
        <dbReference type="PROSITE" id="PS51198"/>
    </source>
</evidence>
<comment type="similarity">
    <text evidence="1">Belongs to the helicase family. UvrD subfamily.</text>
</comment>
<feature type="domain" description="UvrD-like helicase ATP-binding" evidence="17">
    <location>
        <begin position="49"/>
        <end position="353"/>
    </location>
</feature>
<protein>
    <recommendedName>
        <fullName evidence="13">DNA 3'-5' helicase</fullName>
        <ecNumber evidence="13">5.6.2.4</ecNumber>
    </recommendedName>
</protein>
<evidence type="ECO:0000313" key="20">
    <source>
        <dbReference type="Proteomes" id="UP000325957"/>
    </source>
</evidence>
<keyword evidence="11" id="KW-0413">Isomerase</keyword>
<feature type="region of interest" description="Disordered" evidence="16">
    <location>
        <begin position="476"/>
        <end position="499"/>
    </location>
</feature>
<dbReference type="GO" id="GO:0004527">
    <property type="term" value="F:exonuclease activity"/>
    <property type="evidence" value="ECO:0007669"/>
    <property type="project" value="UniProtKB-KW"/>
</dbReference>
<dbReference type="EC" id="5.6.2.4" evidence="13"/>
<gene>
    <name evidence="19" type="ORF">FCK90_00585</name>
</gene>
<proteinExistence type="inferred from homology"/>
<dbReference type="Pfam" id="PF00580">
    <property type="entry name" value="UvrD-helicase"/>
    <property type="match status" value="1"/>
</dbReference>
<name>A0A5J5L0U4_9MICC</name>
<keyword evidence="20" id="KW-1185">Reference proteome</keyword>
<dbReference type="InterPro" id="IPR027417">
    <property type="entry name" value="P-loop_NTPase"/>
</dbReference>
<dbReference type="InterPro" id="IPR014016">
    <property type="entry name" value="UvrD-like_ATP-bd"/>
</dbReference>
<evidence type="ECO:0000256" key="15">
    <source>
        <dbReference type="PROSITE-ProRule" id="PRU00560"/>
    </source>
</evidence>
<dbReference type="Proteomes" id="UP000325957">
    <property type="component" value="Unassembled WGS sequence"/>
</dbReference>
<keyword evidence="3 15" id="KW-0547">Nucleotide-binding</keyword>
<dbReference type="Gene3D" id="1.10.10.160">
    <property type="match status" value="1"/>
</dbReference>
<dbReference type="PROSITE" id="PS51198">
    <property type="entry name" value="UVRD_HELICASE_ATP_BIND"/>
    <property type="match status" value="1"/>
</dbReference>
<dbReference type="Gene3D" id="3.40.50.300">
    <property type="entry name" value="P-loop containing nucleotide triphosphate hydrolases"/>
    <property type="match status" value="3"/>
</dbReference>
<evidence type="ECO:0000256" key="4">
    <source>
        <dbReference type="ARBA" id="ARBA00022763"/>
    </source>
</evidence>
<evidence type="ECO:0000256" key="16">
    <source>
        <dbReference type="SAM" id="MobiDB-lite"/>
    </source>
</evidence>
<dbReference type="GO" id="GO:0005829">
    <property type="term" value="C:cytosol"/>
    <property type="evidence" value="ECO:0007669"/>
    <property type="project" value="TreeGrafter"/>
</dbReference>
<evidence type="ECO:0000256" key="8">
    <source>
        <dbReference type="ARBA" id="ARBA00022840"/>
    </source>
</evidence>
<sequence length="1158" mass="125204">MSDLAPASSSTGPERPEALAAVLPEGRRGRWSISAPESLGARLPAVQQLDDGQLTVAGLDPGCGPHLVLGAPGTGRTTAVLHLAVRRLREGLDPDRLLILTPSRSSAARVRDALTGAAAMTMSTPPVRAWQAYAFDLLRRAHLQGLLPGVENPPKLLSGPEQDVLIRELLEGHAHGVGSGLVWPEDLREAVTTRGFRREIRELFDRMSEHLLTPEDLDRLGARLNRPDWRAAAILRREYQAVRRLRMPEAFDPAALVTEAARVLERHPRFLDQEQNRLELVIAEDLQEATRSVQRLLTVLCGGRDVVMTACPDTVVQGFRGARPDALREIAQDLGTGQRPVTTRLLDRGHRMGPEVQEAWQRVAQRIPAVTARRVRQASPRELQDSARAVVLASALHEARWIGHGILHRHLLDGVPLEDMAVIVRSGARLASVQRHLEGLGIPVTTSAAETAVREEPAVKPLLAALHLVVAADRSERHGTAPAPGEGEESAQTAETAGEPAAVLEAAEAVELLSSRIGGASAMDIRRLRQRLRYAELRDGGGRTSDRLLVEALLIPGALETAGVRSAPARRVARMLQAGRTALSAPNATAETVLWALWEAAGVAGRWQRDALDGGEAGRRADRDLDAVVGLFEMAERFVDHLPGAGAAEFLDFLELQELPMDTLAARAPTRATVEIMTPATAAGRQWPVVFVAGVQEGQWPNTALRGQLLGTDLLTDVVELGPEAAQRTSPVSRLNLVRYDELRSFSTAVSRAGRELVVTAAADQDEEPSEFLGLIDPWEVDRHPEAARESRPVVKAPRPLTLRALTAELRAAAQTPEPPELAEAAVRSLHRLSRARTRVPGADPGEWWGLAPLSSVGPVLDPGEPVPVSPSRIETINRSPLDWFVSTARAEEATDPSRALGTLVHSIAEEAPEAPGSELLEHLERRWPELGLAQSWETDLLKERARGMLRKYAMYVIEARKDLGRELVAVEGSFSVLVRGRARDALLRGRVDRLEVDSHGRFVVVDLKTGTTQPAKGDVPTHPQLGAYQVALAAGAGAAMAKASRPGREPITEEGFLAEEEPDVVLELGEDGVMVAEPGGAVLVQLGRTTAKYTQQTQEPLAPEDDWARELVTAAADLIAGDRFLARHSAQNAGGRGSPCRLPGICPLCNEGRQVTE</sequence>
<keyword evidence="9" id="KW-0238">DNA-binding</keyword>
<dbReference type="PANTHER" id="PTHR11070:SF59">
    <property type="entry name" value="DNA 3'-5' HELICASE"/>
    <property type="match status" value="1"/>
</dbReference>
<evidence type="ECO:0000313" key="19">
    <source>
        <dbReference type="EMBL" id="KAA9395564.1"/>
    </source>
</evidence>
<keyword evidence="6 15" id="KW-0347">Helicase</keyword>
<dbReference type="SUPFAM" id="SSF52540">
    <property type="entry name" value="P-loop containing nucleoside triphosphate hydrolases"/>
    <property type="match status" value="1"/>
</dbReference>
<evidence type="ECO:0000256" key="2">
    <source>
        <dbReference type="ARBA" id="ARBA00022722"/>
    </source>
</evidence>
<feature type="binding site" evidence="15">
    <location>
        <begin position="70"/>
        <end position="77"/>
    </location>
    <ligand>
        <name>ATP</name>
        <dbReference type="ChEBI" id="CHEBI:30616"/>
    </ligand>
</feature>
<dbReference type="PROSITE" id="PS51217">
    <property type="entry name" value="UVRD_HELICASE_CTER"/>
    <property type="match status" value="1"/>
</dbReference>
<keyword evidence="8 15" id="KW-0067">ATP-binding</keyword>
<dbReference type="GO" id="GO:0033202">
    <property type="term" value="C:DNA helicase complex"/>
    <property type="evidence" value="ECO:0007669"/>
    <property type="project" value="TreeGrafter"/>
</dbReference>
<evidence type="ECO:0000256" key="11">
    <source>
        <dbReference type="ARBA" id="ARBA00023235"/>
    </source>
</evidence>
<evidence type="ECO:0000256" key="9">
    <source>
        <dbReference type="ARBA" id="ARBA00023125"/>
    </source>
</evidence>
<dbReference type="Pfam" id="PF12705">
    <property type="entry name" value="PDDEXK_1"/>
    <property type="match status" value="1"/>
</dbReference>
<reference evidence="19 20" key="1">
    <citation type="submission" date="2019-05" db="EMBL/GenBank/DDBJ databases">
        <title>Kocuria coralli sp. nov., a novel actinobacterium isolated from coral reef seawater.</title>
        <authorList>
            <person name="Li J."/>
        </authorList>
    </citation>
    <scope>NUCLEOTIDE SEQUENCE [LARGE SCALE GENOMIC DNA]</scope>
    <source>
        <strain evidence="19 20">SCSIO 13007</strain>
    </source>
</reference>
<dbReference type="GO" id="GO:0003677">
    <property type="term" value="F:DNA binding"/>
    <property type="evidence" value="ECO:0007669"/>
    <property type="project" value="UniProtKB-KW"/>
</dbReference>
<dbReference type="InterPro" id="IPR014017">
    <property type="entry name" value="DNA_helicase_UvrD-like_C"/>
</dbReference>
<keyword evidence="7" id="KW-0269">Exonuclease</keyword>
<comment type="caution">
    <text evidence="19">The sequence shown here is derived from an EMBL/GenBank/DDBJ whole genome shotgun (WGS) entry which is preliminary data.</text>
</comment>
<evidence type="ECO:0000256" key="7">
    <source>
        <dbReference type="ARBA" id="ARBA00022839"/>
    </source>
</evidence>
<evidence type="ECO:0000256" key="13">
    <source>
        <dbReference type="ARBA" id="ARBA00034808"/>
    </source>
</evidence>
<organism evidence="19 20">
    <name type="scientific">Kocuria coralli</name>
    <dbReference type="NCBI Taxonomy" id="1461025"/>
    <lineage>
        <taxon>Bacteria</taxon>
        <taxon>Bacillati</taxon>
        <taxon>Actinomycetota</taxon>
        <taxon>Actinomycetes</taxon>
        <taxon>Micrococcales</taxon>
        <taxon>Micrococcaceae</taxon>
        <taxon>Kocuria</taxon>
    </lineage>
</organism>
<dbReference type="GO" id="GO:0043138">
    <property type="term" value="F:3'-5' DNA helicase activity"/>
    <property type="evidence" value="ECO:0007669"/>
    <property type="project" value="UniProtKB-EC"/>
</dbReference>
<evidence type="ECO:0000256" key="14">
    <source>
        <dbReference type="ARBA" id="ARBA00048988"/>
    </source>
</evidence>